<dbReference type="GO" id="GO:0004794">
    <property type="term" value="F:threonine deaminase activity"/>
    <property type="evidence" value="ECO:0007669"/>
    <property type="project" value="TreeGrafter"/>
</dbReference>
<keyword evidence="5" id="KW-0456">Lyase</keyword>
<evidence type="ECO:0000259" key="7">
    <source>
        <dbReference type="Pfam" id="PF00291"/>
    </source>
</evidence>
<dbReference type="EC" id="4.3.1.17" evidence="3"/>
<evidence type="ECO:0000256" key="4">
    <source>
        <dbReference type="ARBA" id="ARBA00022898"/>
    </source>
</evidence>
<dbReference type="InterPro" id="IPR036052">
    <property type="entry name" value="TrpB-like_PALP_sf"/>
</dbReference>
<sequence>MTVESNIDATGNFKLAAANRDMWLETPLIWSPHLSERLNSNVYLKLENLQPSQSYKYRGISHFVRLAVQTRGPSVHLFVASGGNAGLAVATAAKALGALCTVYLPVGASERVKQFFRTEEADVHVQGNGYAEALSAARVASESHSNGVLVPAYEHPTLWEGHASMITEAARQLPHETKPDAIFCSVGGGGLAGGVMTGCKRVDWDDVPLITMETSGSNCFYQSLSLNKGPFPGSPLSPADNTEVVHDAENDVNVARLSKITSIATSLGASIPAPAVVKMALTRKGGVKSVHADDGLAMQSCLRFAEDHKMIVELACSATLIPAYTPDLFNQLVPARADGRPRTVIFIVCGGFVVSLESLTKYQQIVDAHTHESTAWDVWCNGEQWKFLDA</sequence>
<dbReference type="GO" id="GO:0006565">
    <property type="term" value="P:L-serine catabolic process"/>
    <property type="evidence" value="ECO:0007669"/>
    <property type="project" value="TreeGrafter"/>
</dbReference>
<evidence type="ECO:0000313" key="9">
    <source>
        <dbReference type="Proteomes" id="UP000308730"/>
    </source>
</evidence>
<gene>
    <name evidence="8" type="ORF">EUX98_g317</name>
</gene>
<comment type="caution">
    <text evidence="8">The sequence shown here is derived from an EMBL/GenBank/DDBJ whole genome shotgun (WGS) entry which is preliminary data.</text>
</comment>
<protein>
    <recommendedName>
        <fullName evidence="3">L-serine ammonia-lyase</fullName>
        <ecNumber evidence="3">4.3.1.17</ecNumber>
    </recommendedName>
</protein>
<feature type="domain" description="Tryptophan synthase beta chain-like PALP" evidence="7">
    <location>
        <begin position="25"/>
        <end position="350"/>
    </location>
</feature>
<keyword evidence="4" id="KW-0663">Pyridoxal phosphate</keyword>
<accession>A0A4S4N7K0</accession>
<comment type="cofactor">
    <cofactor evidence="1">
        <name>pyridoxal 5'-phosphate</name>
        <dbReference type="ChEBI" id="CHEBI:597326"/>
    </cofactor>
</comment>
<evidence type="ECO:0000256" key="6">
    <source>
        <dbReference type="ARBA" id="ARBA00049406"/>
    </source>
</evidence>
<dbReference type="PANTHER" id="PTHR48078:SF2">
    <property type="entry name" value="CATABOLIC L-SERINE_THREONINE DEHYDRATASE"/>
    <property type="match status" value="1"/>
</dbReference>
<dbReference type="Pfam" id="PF00291">
    <property type="entry name" value="PALP"/>
    <property type="match status" value="1"/>
</dbReference>
<dbReference type="Gene3D" id="3.40.50.1100">
    <property type="match status" value="2"/>
</dbReference>
<proteinExistence type="inferred from homology"/>
<name>A0A4S4N7K0_9APHY</name>
<dbReference type="OrthoDB" id="7773036at2759"/>
<dbReference type="InterPro" id="IPR001926">
    <property type="entry name" value="TrpB-like_PALP"/>
</dbReference>
<dbReference type="InterPro" id="IPR050147">
    <property type="entry name" value="Ser/Thr_Dehydratase"/>
</dbReference>
<dbReference type="EMBL" id="SGPM01000002">
    <property type="protein sequence ID" value="THH33988.1"/>
    <property type="molecule type" value="Genomic_DNA"/>
</dbReference>
<dbReference type="GO" id="GO:0003941">
    <property type="term" value="F:L-serine ammonia-lyase activity"/>
    <property type="evidence" value="ECO:0007669"/>
    <property type="project" value="UniProtKB-EC"/>
</dbReference>
<dbReference type="Proteomes" id="UP000308730">
    <property type="component" value="Unassembled WGS sequence"/>
</dbReference>
<comment type="catalytic activity">
    <reaction evidence="6">
        <text>L-serine = pyruvate + NH4(+)</text>
        <dbReference type="Rhea" id="RHEA:19169"/>
        <dbReference type="ChEBI" id="CHEBI:15361"/>
        <dbReference type="ChEBI" id="CHEBI:28938"/>
        <dbReference type="ChEBI" id="CHEBI:33384"/>
        <dbReference type="EC" id="4.3.1.17"/>
    </reaction>
</comment>
<dbReference type="SUPFAM" id="SSF53686">
    <property type="entry name" value="Tryptophan synthase beta subunit-like PLP-dependent enzymes"/>
    <property type="match status" value="1"/>
</dbReference>
<keyword evidence="9" id="KW-1185">Reference proteome</keyword>
<dbReference type="GO" id="GO:0006567">
    <property type="term" value="P:L-threonine catabolic process"/>
    <property type="evidence" value="ECO:0007669"/>
    <property type="project" value="TreeGrafter"/>
</dbReference>
<evidence type="ECO:0000256" key="3">
    <source>
        <dbReference type="ARBA" id="ARBA00012093"/>
    </source>
</evidence>
<evidence type="ECO:0000256" key="1">
    <source>
        <dbReference type="ARBA" id="ARBA00001933"/>
    </source>
</evidence>
<evidence type="ECO:0000256" key="5">
    <source>
        <dbReference type="ARBA" id="ARBA00023239"/>
    </source>
</evidence>
<dbReference type="PANTHER" id="PTHR48078">
    <property type="entry name" value="THREONINE DEHYDRATASE, MITOCHONDRIAL-RELATED"/>
    <property type="match status" value="1"/>
</dbReference>
<comment type="similarity">
    <text evidence="2">Belongs to the serine/threonine dehydratase family.</text>
</comment>
<organism evidence="8 9">
    <name type="scientific">Antrodiella citrinella</name>
    <dbReference type="NCBI Taxonomy" id="2447956"/>
    <lineage>
        <taxon>Eukaryota</taxon>
        <taxon>Fungi</taxon>
        <taxon>Dikarya</taxon>
        <taxon>Basidiomycota</taxon>
        <taxon>Agaricomycotina</taxon>
        <taxon>Agaricomycetes</taxon>
        <taxon>Polyporales</taxon>
        <taxon>Steccherinaceae</taxon>
        <taxon>Antrodiella</taxon>
    </lineage>
</organism>
<evidence type="ECO:0000256" key="2">
    <source>
        <dbReference type="ARBA" id="ARBA00010869"/>
    </source>
</evidence>
<reference evidence="8 9" key="1">
    <citation type="submission" date="2019-02" db="EMBL/GenBank/DDBJ databases">
        <title>Genome sequencing of the rare red list fungi Antrodiella citrinella (Flaviporus citrinellus).</title>
        <authorList>
            <person name="Buettner E."/>
            <person name="Kellner H."/>
        </authorList>
    </citation>
    <scope>NUCLEOTIDE SEQUENCE [LARGE SCALE GENOMIC DNA]</scope>
    <source>
        <strain evidence="8 9">DSM 108506</strain>
    </source>
</reference>
<evidence type="ECO:0000313" key="8">
    <source>
        <dbReference type="EMBL" id="THH33988.1"/>
    </source>
</evidence>
<dbReference type="GO" id="GO:0009097">
    <property type="term" value="P:isoleucine biosynthetic process"/>
    <property type="evidence" value="ECO:0007669"/>
    <property type="project" value="TreeGrafter"/>
</dbReference>
<dbReference type="AlphaFoldDB" id="A0A4S4N7K0"/>